<dbReference type="AlphaFoldDB" id="A0AAV0BFG1"/>
<organism evidence="1 2">
    <name type="scientific">Phakopsora pachyrhizi</name>
    <name type="common">Asian soybean rust disease fungus</name>
    <dbReference type="NCBI Taxonomy" id="170000"/>
    <lineage>
        <taxon>Eukaryota</taxon>
        <taxon>Fungi</taxon>
        <taxon>Dikarya</taxon>
        <taxon>Basidiomycota</taxon>
        <taxon>Pucciniomycotina</taxon>
        <taxon>Pucciniomycetes</taxon>
        <taxon>Pucciniales</taxon>
        <taxon>Phakopsoraceae</taxon>
        <taxon>Phakopsora</taxon>
    </lineage>
</organism>
<sequence>MGVLKYLYHDLISSLSIEKKDKIAARLQYFDTNNLNIPSTKAKYLVQHYSSLVGSDFKILIQAAEFVGFPLIEESRHQLWISLCHLCSVIFQTHISYLQKYLSLLNYFTQDFLLRLIL</sequence>
<protein>
    <submittedName>
        <fullName evidence="1">Uncharacterized protein</fullName>
    </submittedName>
</protein>
<gene>
    <name evidence="1" type="ORF">PPACK8108_LOCUS20492</name>
</gene>
<proteinExistence type="predicted"/>
<accession>A0AAV0BFG1</accession>
<name>A0AAV0BFG1_PHAPC</name>
<dbReference type="EMBL" id="CALTRL010005757">
    <property type="protein sequence ID" value="CAH7685897.1"/>
    <property type="molecule type" value="Genomic_DNA"/>
</dbReference>
<comment type="caution">
    <text evidence="1">The sequence shown here is derived from an EMBL/GenBank/DDBJ whole genome shotgun (WGS) entry which is preliminary data.</text>
</comment>
<dbReference type="PANTHER" id="PTHR31912">
    <property type="entry name" value="IP13529P"/>
    <property type="match status" value="1"/>
</dbReference>
<evidence type="ECO:0000313" key="1">
    <source>
        <dbReference type="EMBL" id="CAH7685897.1"/>
    </source>
</evidence>
<keyword evidence="2" id="KW-1185">Reference proteome</keyword>
<dbReference type="Proteomes" id="UP001153365">
    <property type="component" value="Unassembled WGS sequence"/>
</dbReference>
<reference evidence="1" key="1">
    <citation type="submission" date="2022-06" db="EMBL/GenBank/DDBJ databases">
        <authorList>
            <consortium name="SYNGENTA / RWTH Aachen University"/>
        </authorList>
    </citation>
    <scope>NUCLEOTIDE SEQUENCE</scope>
</reference>
<dbReference type="PANTHER" id="PTHR31912:SF34">
    <property type="entry name" value="NOTOCHORD-RELATED PROTEIN"/>
    <property type="match status" value="1"/>
</dbReference>
<evidence type="ECO:0000313" key="2">
    <source>
        <dbReference type="Proteomes" id="UP001153365"/>
    </source>
</evidence>